<reference evidence="2" key="2">
    <citation type="submission" date="2020-06" db="EMBL/GenBank/DDBJ databases">
        <title>Helianthus annuus Genome sequencing and assembly Release 2.</title>
        <authorList>
            <person name="Gouzy J."/>
            <person name="Langlade N."/>
            <person name="Munos S."/>
        </authorList>
    </citation>
    <scope>NUCLEOTIDE SEQUENCE</scope>
    <source>
        <tissue evidence="2">Leaves</tissue>
    </source>
</reference>
<name>A0A9K3EHA6_HELAN</name>
<feature type="transmembrane region" description="Helical" evidence="1">
    <location>
        <begin position="54"/>
        <end position="71"/>
    </location>
</feature>
<keyword evidence="1" id="KW-1133">Transmembrane helix</keyword>
<keyword evidence="1" id="KW-0472">Membrane</keyword>
<reference evidence="2" key="1">
    <citation type="journal article" date="2017" name="Nature">
        <title>The sunflower genome provides insights into oil metabolism, flowering and Asterid evolution.</title>
        <authorList>
            <person name="Badouin H."/>
            <person name="Gouzy J."/>
            <person name="Grassa C.J."/>
            <person name="Murat F."/>
            <person name="Staton S.E."/>
            <person name="Cottret L."/>
            <person name="Lelandais-Briere C."/>
            <person name="Owens G.L."/>
            <person name="Carrere S."/>
            <person name="Mayjonade B."/>
            <person name="Legrand L."/>
            <person name="Gill N."/>
            <person name="Kane N.C."/>
            <person name="Bowers J.E."/>
            <person name="Hubner S."/>
            <person name="Bellec A."/>
            <person name="Berard A."/>
            <person name="Berges H."/>
            <person name="Blanchet N."/>
            <person name="Boniface M.C."/>
            <person name="Brunel D."/>
            <person name="Catrice O."/>
            <person name="Chaidir N."/>
            <person name="Claudel C."/>
            <person name="Donnadieu C."/>
            <person name="Faraut T."/>
            <person name="Fievet G."/>
            <person name="Helmstetter N."/>
            <person name="King M."/>
            <person name="Knapp S.J."/>
            <person name="Lai Z."/>
            <person name="Le Paslier M.C."/>
            <person name="Lippi Y."/>
            <person name="Lorenzon L."/>
            <person name="Mandel J.R."/>
            <person name="Marage G."/>
            <person name="Marchand G."/>
            <person name="Marquand E."/>
            <person name="Bret-Mestries E."/>
            <person name="Morien E."/>
            <person name="Nambeesan S."/>
            <person name="Nguyen T."/>
            <person name="Pegot-Espagnet P."/>
            <person name="Pouilly N."/>
            <person name="Raftis F."/>
            <person name="Sallet E."/>
            <person name="Schiex T."/>
            <person name="Thomas J."/>
            <person name="Vandecasteele C."/>
            <person name="Vares D."/>
            <person name="Vear F."/>
            <person name="Vautrin S."/>
            <person name="Crespi M."/>
            <person name="Mangin B."/>
            <person name="Burke J.M."/>
            <person name="Salse J."/>
            <person name="Munos S."/>
            <person name="Vincourt P."/>
            <person name="Rieseberg L.H."/>
            <person name="Langlade N.B."/>
        </authorList>
    </citation>
    <scope>NUCLEOTIDE SEQUENCE</scope>
    <source>
        <tissue evidence="2">Leaves</tissue>
    </source>
</reference>
<proteinExistence type="predicted"/>
<keyword evidence="3" id="KW-1185">Reference proteome</keyword>
<sequence>MMAMWLSPSGGSGFKHNVPATEVCTWSPFSNRLSLRCNDNCRRKTDGRRRHRRWLSAIMKALVAYVLLWVLEQHSCLLKW</sequence>
<accession>A0A9K3EHA6</accession>
<dbReference type="Proteomes" id="UP000215914">
    <property type="component" value="Unassembled WGS sequence"/>
</dbReference>
<evidence type="ECO:0000256" key="1">
    <source>
        <dbReference type="SAM" id="Phobius"/>
    </source>
</evidence>
<gene>
    <name evidence="2" type="ORF">HanXRQr2_Chr13g0589561</name>
</gene>
<evidence type="ECO:0000313" key="2">
    <source>
        <dbReference type="EMBL" id="KAF5773527.1"/>
    </source>
</evidence>
<dbReference type="AlphaFoldDB" id="A0A9K3EHA6"/>
<dbReference type="Gramene" id="mRNA:HanXRQr2_Chr13g0589561">
    <property type="protein sequence ID" value="mRNA:HanXRQr2_Chr13g0589561"/>
    <property type="gene ID" value="HanXRQr2_Chr13g0589561"/>
</dbReference>
<evidence type="ECO:0000313" key="3">
    <source>
        <dbReference type="Proteomes" id="UP000215914"/>
    </source>
</evidence>
<comment type="caution">
    <text evidence="2">The sequence shown here is derived from an EMBL/GenBank/DDBJ whole genome shotgun (WGS) entry which is preliminary data.</text>
</comment>
<dbReference type="EMBL" id="MNCJ02000328">
    <property type="protein sequence ID" value="KAF5773527.1"/>
    <property type="molecule type" value="Genomic_DNA"/>
</dbReference>
<keyword evidence="1" id="KW-0812">Transmembrane</keyword>
<organism evidence="2 3">
    <name type="scientific">Helianthus annuus</name>
    <name type="common">Common sunflower</name>
    <dbReference type="NCBI Taxonomy" id="4232"/>
    <lineage>
        <taxon>Eukaryota</taxon>
        <taxon>Viridiplantae</taxon>
        <taxon>Streptophyta</taxon>
        <taxon>Embryophyta</taxon>
        <taxon>Tracheophyta</taxon>
        <taxon>Spermatophyta</taxon>
        <taxon>Magnoliopsida</taxon>
        <taxon>eudicotyledons</taxon>
        <taxon>Gunneridae</taxon>
        <taxon>Pentapetalae</taxon>
        <taxon>asterids</taxon>
        <taxon>campanulids</taxon>
        <taxon>Asterales</taxon>
        <taxon>Asteraceae</taxon>
        <taxon>Asteroideae</taxon>
        <taxon>Heliantheae alliance</taxon>
        <taxon>Heliantheae</taxon>
        <taxon>Helianthus</taxon>
    </lineage>
</organism>
<protein>
    <submittedName>
        <fullName evidence="2">Uncharacterized protein</fullName>
    </submittedName>
</protein>